<feature type="transmembrane region" description="Helical" evidence="2">
    <location>
        <begin position="406"/>
        <end position="425"/>
    </location>
</feature>
<reference evidence="3 4" key="1">
    <citation type="submission" date="2016-12" db="EMBL/GenBank/DDBJ databases">
        <title>Genomic comparison of strains in the 'Actinomyces naeslundii' group.</title>
        <authorList>
            <person name="Mughal S.R."/>
            <person name="Do T."/>
            <person name="Gilbert S.C."/>
            <person name="Witherden E.A."/>
            <person name="Didelot X."/>
            <person name="Beighton D."/>
        </authorList>
    </citation>
    <scope>NUCLEOTIDE SEQUENCE [LARGE SCALE GENOMIC DNA]</scope>
    <source>
        <strain evidence="3 4">S24V</strain>
    </source>
</reference>
<accession>A0A1Q8VU48</accession>
<feature type="region of interest" description="Disordered" evidence="1">
    <location>
        <begin position="1"/>
        <end position="66"/>
    </location>
</feature>
<name>A0A1Q8VU48_9ACTO</name>
<proteinExistence type="predicted"/>
<feature type="transmembrane region" description="Helical" evidence="2">
    <location>
        <begin position="154"/>
        <end position="178"/>
    </location>
</feature>
<dbReference type="EMBL" id="MSKI01000088">
    <property type="protein sequence ID" value="OLO51627.1"/>
    <property type="molecule type" value="Genomic_DNA"/>
</dbReference>
<keyword evidence="2" id="KW-0812">Transmembrane</keyword>
<feature type="transmembrane region" description="Helical" evidence="2">
    <location>
        <begin position="220"/>
        <end position="238"/>
    </location>
</feature>
<sequence length="471" mass="49944">MTYPPAYPEPPQGHGGPPHTPQAAYGSPPVSAPQGGATYGRAPTPAGHGAYTPPEQSAIPTQSVLRSSRASAFLGRPNPPAPAPTLTPQYQPYQQPYQQGAGSGTGFAYLSGAVTAPGYSTAPRVLQPGYASRGEASPWSIDTAHRVPWRGEKAAALVMMIVACALELVIYITVLLNLELGSMWMNYILATFLFVIATPVIWWHYFGLRNLFRNQPVTEMLGLALWFGYGVLIMPIDGIKSNPYDGVQDVTTALLFIVTAVGAILTVRLNQRLRTPQPWPTTLAVGACQFVLINNAAHISHFSITAYAYISAGKSLSQHTTSAWFIFSESGGAGLPLVPGLLILTVITSLAAIGVFLGMRRPSSRSFRIVSTSATSLLTLYNIVVVLVYGLPTIGEYAFNRSSTETVMAIIIGHGALLIGSALAAGRRSAAAPPAGGSQSLYGVASITGPHGVQSPVNQYHQPQSLWRGGY</sequence>
<keyword evidence="2" id="KW-1133">Transmembrane helix</keyword>
<evidence type="ECO:0000313" key="4">
    <source>
        <dbReference type="Proteomes" id="UP000186855"/>
    </source>
</evidence>
<dbReference type="Proteomes" id="UP000186855">
    <property type="component" value="Unassembled WGS sequence"/>
</dbReference>
<evidence type="ECO:0000256" key="1">
    <source>
        <dbReference type="SAM" id="MobiDB-lite"/>
    </source>
</evidence>
<feature type="compositionally biased region" description="Polar residues" evidence="1">
    <location>
        <begin position="54"/>
        <end position="66"/>
    </location>
</feature>
<evidence type="ECO:0000313" key="3">
    <source>
        <dbReference type="EMBL" id="OLO51627.1"/>
    </source>
</evidence>
<organism evidence="3 4">
    <name type="scientific">Actinomyces oris</name>
    <dbReference type="NCBI Taxonomy" id="544580"/>
    <lineage>
        <taxon>Bacteria</taxon>
        <taxon>Bacillati</taxon>
        <taxon>Actinomycetota</taxon>
        <taxon>Actinomycetes</taxon>
        <taxon>Actinomycetales</taxon>
        <taxon>Actinomycetaceae</taxon>
        <taxon>Actinomyces</taxon>
    </lineage>
</organism>
<protein>
    <submittedName>
        <fullName evidence="3">Annexin A7</fullName>
    </submittedName>
</protein>
<keyword evidence="2" id="KW-0472">Membrane</keyword>
<gene>
    <name evidence="3" type="ORF">BKH30_08195</name>
</gene>
<evidence type="ECO:0000256" key="2">
    <source>
        <dbReference type="SAM" id="Phobius"/>
    </source>
</evidence>
<feature type="transmembrane region" description="Helical" evidence="2">
    <location>
        <begin position="337"/>
        <end position="357"/>
    </location>
</feature>
<comment type="caution">
    <text evidence="3">The sequence shown here is derived from an EMBL/GenBank/DDBJ whole genome shotgun (WGS) entry which is preliminary data.</text>
</comment>
<feature type="transmembrane region" description="Helical" evidence="2">
    <location>
        <begin position="282"/>
        <end position="310"/>
    </location>
</feature>
<feature type="transmembrane region" description="Helical" evidence="2">
    <location>
        <begin position="250"/>
        <end position="270"/>
    </location>
</feature>
<dbReference type="AlphaFoldDB" id="A0A1Q8VU48"/>
<feature type="compositionally biased region" description="Pro residues" evidence="1">
    <location>
        <begin position="1"/>
        <end position="11"/>
    </location>
</feature>
<feature type="transmembrane region" description="Helical" evidence="2">
    <location>
        <begin position="369"/>
        <end position="391"/>
    </location>
</feature>
<feature type="transmembrane region" description="Helical" evidence="2">
    <location>
        <begin position="184"/>
        <end position="208"/>
    </location>
</feature>